<feature type="active site" description="Charge relay system" evidence="8">
    <location>
        <position position="382"/>
    </location>
</feature>
<evidence type="ECO:0000256" key="5">
    <source>
        <dbReference type="ARBA" id="ARBA00023098"/>
    </source>
</evidence>
<keyword evidence="12" id="KW-1185">Reference proteome</keyword>
<feature type="active site" description="Charge relay system" evidence="8">
    <location>
        <position position="352"/>
    </location>
</feature>
<dbReference type="KEGG" id="clec:106663281"/>
<dbReference type="RefSeq" id="XP_014243472.1">
    <property type="nucleotide sequence ID" value="XM_014387986.2"/>
</dbReference>
<feature type="active site" description="Nucleophile" evidence="8">
    <location>
        <position position="179"/>
    </location>
</feature>
<proteinExistence type="inferred from homology"/>
<dbReference type="AlphaFoldDB" id="A0A8I6RCD5"/>
<dbReference type="SUPFAM" id="SSF53474">
    <property type="entry name" value="alpha/beta-Hydrolases"/>
    <property type="match status" value="1"/>
</dbReference>
<dbReference type="InterPro" id="IPR006693">
    <property type="entry name" value="AB_hydrolase_lipase"/>
</dbReference>
<protein>
    <recommendedName>
        <fullName evidence="7">Lipase</fullName>
    </recommendedName>
</protein>
<dbReference type="Proteomes" id="UP000494040">
    <property type="component" value="Unassembled WGS sequence"/>
</dbReference>
<name>A0A8I6RCD5_CIMLE</name>
<evidence type="ECO:0000256" key="8">
    <source>
        <dbReference type="PIRSR" id="PIRSR000862-1"/>
    </source>
</evidence>
<feature type="domain" description="Partial AB-hydrolase lipase" evidence="10">
    <location>
        <begin position="41"/>
        <end position="101"/>
    </location>
</feature>
<dbReference type="PIRSF" id="PIRSF000862">
    <property type="entry name" value="Steryl_ester_lip"/>
    <property type="match status" value="1"/>
</dbReference>
<evidence type="ECO:0000256" key="9">
    <source>
        <dbReference type="SAM" id="SignalP"/>
    </source>
</evidence>
<organism evidence="11 12">
    <name type="scientific">Cimex lectularius</name>
    <name type="common">Bed bug</name>
    <name type="synonym">Acanthia lectularia</name>
    <dbReference type="NCBI Taxonomy" id="79782"/>
    <lineage>
        <taxon>Eukaryota</taxon>
        <taxon>Metazoa</taxon>
        <taxon>Ecdysozoa</taxon>
        <taxon>Arthropoda</taxon>
        <taxon>Hexapoda</taxon>
        <taxon>Insecta</taxon>
        <taxon>Pterygota</taxon>
        <taxon>Neoptera</taxon>
        <taxon>Paraneoptera</taxon>
        <taxon>Hemiptera</taxon>
        <taxon>Heteroptera</taxon>
        <taxon>Panheteroptera</taxon>
        <taxon>Cimicomorpha</taxon>
        <taxon>Cimicidae</taxon>
        <taxon>Cimex</taxon>
    </lineage>
</organism>
<keyword evidence="3 7" id="KW-0378">Hydrolase</keyword>
<accession>A0A8I6RCD5</accession>
<evidence type="ECO:0000259" key="10">
    <source>
        <dbReference type="Pfam" id="PF04083"/>
    </source>
</evidence>
<evidence type="ECO:0000256" key="6">
    <source>
        <dbReference type="ARBA" id="ARBA00023180"/>
    </source>
</evidence>
<dbReference type="GeneID" id="106663281"/>
<reference evidence="11" key="1">
    <citation type="submission" date="2022-01" db="UniProtKB">
        <authorList>
            <consortium name="EnsemblMetazoa"/>
        </authorList>
    </citation>
    <scope>IDENTIFICATION</scope>
</reference>
<dbReference type="OrthoDB" id="9974421at2759"/>
<dbReference type="EnsemblMetazoa" id="XM_014387986.2">
    <property type="protein sequence ID" value="XP_014243472.1"/>
    <property type="gene ID" value="LOC106663281"/>
</dbReference>
<dbReference type="OMA" id="GYPYEKY"/>
<sequence length="407" mass="46484">MTTILLICGTLFIAVGETSLAFSLDGYDSKIDSPLGPKSMADMVLPHGYPLEEHEIETEDGYLLTVYRIPYGLNNSAQGSRRPPLFLQHGILSNSACWVLSDPSKGLAFILADAGYDVWMGNSRGSTYSRKHRTLNPDIDKAQFWNFSFHEMGYYDLPVVIDFIRERTKEDKVTYVGHSQGTTIYFVLASTRPEYNDRIKVMSALAPIAFLGHTRGTVRLLTRFSFILTKIIQWWGIYELFRDNFLLHFLVGEICRRRAFTRPICDNTLFLFAGFDSQQLNSSLIPEIADHSPGGASSKQFIHFGQLANNGEKFRMFDYGRDNRNHYGSDAPPEYPLGKVTSPVILQFSDNDWLAGIKDVEKLYGSLPNARKFEVPYPYFNHLDFLWAINVREVLYDPLIKMLKEYQ</sequence>
<dbReference type="GO" id="GO:0016788">
    <property type="term" value="F:hydrolase activity, acting on ester bonds"/>
    <property type="evidence" value="ECO:0007669"/>
    <property type="project" value="InterPro"/>
</dbReference>
<keyword evidence="2 9" id="KW-0732">Signal</keyword>
<evidence type="ECO:0000256" key="1">
    <source>
        <dbReference type="ARBA" id="ARBA00010701"/>
    </source>
</evidence>
<dbReference type="PANTHER" id="PTHR11005">
    <property type="entry name" value="LYSOSOMAL ACID LIPASE-RELATED"/>
    <property type="match status" value="1"/>
</dbReference>
<evidence type="ECO:0000256" key="7">
    <source>
        <dbReference type="PIRNR" id="PIRNR000862"/>
    </source>
</evidence>
<keyword evidence="5" id="KW-0443">Lipid metabolism</keyword>
<keyword evidence="4 7" id="KW-0442">Lipid degradation</keyword>
<feature type="chain" id="PRO_5035219767" description="Lipase" evidence="9">
    <location>
        <begin position="22"/>
        <end position="407"/>
    </location>
</feature>
<dbReference type="FunFam" id="3.40.50.1820:FF:000021">
    <property type="entry name" value="Lipase"/>
    <property type="match status" value="1"/>
</dbReference>
<dbReference type="Pfam" id="PF04083">
    <property type="entry name" value="Abhydro_lipase"/>
    <property type="match status" value="1"/>
</dbReference>
<feature type="signal peptide" evidence="9">
    <location>
        <begin position="1"/>
        <end position="21"/>
    </location>
</feature>
<evidence type="ECO:0000256" key="3">
    <source>
        <dbReference type="ARBA" id="ARBA00022801"/>
    </source>
</evidence>
<dbReference type="GO" id="GO:0016042">
    <property type="term" value="P:lipid catabolic process"/>
    <property type="evidence" value="ECO:0007669"/>
    <property type="project" value="UniProtKB-KW"/>
</dbReference>
<evidence type="ECO:0000256" key="2">
    <source>
        <dbReference type="ARBA" id="ARBA00022729"/>
    </source>
</evidence>
<evidence type="ECO:0000313" key="12">
    <source>
        <dbReference type="Proteomes" id="UP000494040"/>
    </source>
</evidence>
<evidence type="ECO:0000256" key="4">
    <source>
        <dbReference type="ARBA" id="ARBA00022963"/>
    </source>
</evidence>
<dbReference type="InterPro" id="IPR025483">
    <property type="entry name" value="Lipase_euk"/>
</dbReference>
<dbReference type="Gene3D" id="3.40.50.1820">
    <property type="entry name" value="alpha/beta hydrolase"/>
    <property type="match status" value="1"/>
</dbReference>
<keyword evidence="6" id="KW-0325">Glycoprotein</keyword>
<dbReference type="InterPro" id="IPR029058">
    <property type="entry name" value="AB_hydrolase_fold"/>
</dbReference>
<evidence type="ECO:0000313" key="11">
    <source>
        <dbReference type="EnsemblMetazoa" id="XP_014243472.1"/>
    </source>
</evidence>
<comment type="similarity">
    <text evidence="1 7">Belongs to the AB hydrolase superfamily. Lipase family.</text>
</comment>